<dbReference type="CDD" id="cd00063">
    <property type="entry name" value="FN3"/>
    <property type="match status" value="1"/>
</dbReference>
<evidence type="ECO:0000313" key="3">
    <source>
        <dbReference type="Proteomes" id="UP000316079"/>
    </source>
</evidence>
<dbReference type="PANTHER" id="PTHR20859">
    <property type="entry name" value="INTERFERON/INTERLEUKIN RECEPTOR"/>
    <property type="match status" value="1"/>
</dbReference>
<dbReference type="InterPro" id="IPR013783">
    <property type="entry name" value="Ig-like_fold"/>
</dbReference>
<evidence type="ECO:0000259" key="1">
    <source>
        <dbReference type="Pfam" id="PF01108"/>
    </source>
</evidence>
<name>A0A553QIM4_9TELE</name>
<proteinExistence type="predicted"/>
<dbReference type="SUPFAM" id="SSF49265">
    <property type="entry name" value="Fibronectin type III"/>
    <property type="match status" value="1"/>
</dbReference>
<sequence>MKTFSRLFETALNEESCGVRVWLVGTRTEVMRSRLTDGLFVLLLQFHVGYSSSEPAHHTVSMYSVNMKHVLKWSPPQASCSTLNYTVQFQGEYELLKRNGSWVEAYECQEITENTCDLTHDLSSNSNYSIRVQTHCDAVLLALKLTVNLQMDMILILIHVMRAPPYQKSITANRIGERMCFMAEALIETINRSCSTDVQCVHIPFLGWSMSHFSSQIKCICHKEAIPNALLDDWPKRPSVLQSSSPEPTEPILLLAAEKRLECNACE</sequence>
<feature type="domain" description="Fibronectin type-III" evidence="1">
    <location>
        <begin position="39"/>
        <end position="134"/>
    </location>
</feature>
<dbReference type="GO" id="GO:0004896">
    <property type="term" value="F:cytokine receptor activity"/>
    <property type="evidence" value="ECO:0007669"/>
    <property type="project" value="TreeGrafter"/>
</dbReference>
<dbReference type="PANTHER" id="PTHR20859:SF53">
    <property type="entry name" value="INTERLEUKIN-22 RECEPTOR SUBUNIT ALPHA-1"/>
    <property type="match status" value="1"/>
</dbReference>
<dbReference type="AlphaFoldDB" id="A0A553QIM4"/>
<dbReference type="GO" id="GO:0005886">
    <property type="term" value="C:plasma membrane"/>
    <property type="evidence" value="ECO:0007669"/>
    <property type="project" value="TreeGrafter"/>
</dbReference>
<gene>
    <name evidence="2" type="ORF">DNTS_001849</name>
</gene>
<dbReference type="InterPro" id="IPR003961">
    <property type="entry name" value="FN3_dom"/>
</dbReference>
<dbReference type="EMBL" id="SRMA01025931">
    <property type="protein sequence ID" value="TRY89785.1"/>
    <property type="molecule type" value="Genomic_DNA"/>
</dbReference>
<comment type="caution">
    <text evidence="2">The sequence shown here is derived from an EMBL/GenBank/DDBJ whole genome shotgun (WGS) entry which is preliminary data.</text>
</comment>
<dbReference type="InterPro" id="IPR036116">
    <property type="entry name" value="FN3_sf"/>
</dbReference>
<dbReference type="Proteomes" id="UP000316079">
    <property type="component" value="Unassembled WGS sequence"/>
</dbReference>
<accession>A0A553QIM4</accession>
<dbReference type="InterPro" id="IPR050650">
    <property type="entry name" value="Type-II_Cytokine-TF_Rcpt"/>
</dbReference>
<evidence type="ECO:0000313" key="2">
    <source>
        <dbReference type="EMBL" id="TRY89785.1"/>
    </source>
</evidence>
<protein>
    <recommendedName>
        <fullName evidence="1">Fibronectin type-III domain-containing protein</fullName>
    </recommendedName>
</protein>
<dbReference type="Gene3D" id="2.60.40.10">
    <property type="entry name" value="Immunoglobulins"/>
    <property type="match status" value="1"/>
</dbReference>
<dbReference type="Pfam" id="PF01108">
    <property type="entry name" value="Tissue_fac"/>
    <property type="match status" value="1"/>
</dbReference>
<dbReference type="STRING" id="623744.A0A553QIM4"/>
<organism evidence="2 3">
    <name type="scientific">Danionella cerebrum</name>
    <dbReference type="NCBI Taxonomy" id="2873325"/>
    <lineage>
        <taxon>Eukaryota</taxon>
        <taxon>Metazoa</taxon>
        <taxon>Chordata</taxon>
        <taxon>Craniata</taxon>
        <taxon>Vertebrata</taxon>
        <taxon>Euteleostomi</taxon>
        <taxon>Actinopterygii</taxon>
        <taxon>Neopterygii</taxon>
        <taxon>Teleostei</taxon>
        <taxon>Ostariophysi</taxon>
        <taxon>Cypriniformes</taxon>
        <taxon>Danionidae</taxon>
        <taxon>Danioninae</taxon>
        <taxon>Danionella</taxon>
    </lineage>
</organism>
<keyword evidence="3" id="KW-1185">Reference proteome</keyword>
<reference evidence="2 3" key="1">
    <citation type="journal article" date="2019" name="Sci. Data">
        <title>Hybrid genome assembly and annotation of Danionella translucida.</title>
        <authorList>
            <person name="Kadobianskyi M."/>
            <person name="Schulze L."/>
            <person name="Schuelke M."/>
            <person name="Judkewitz B."/>
        </authorList>
    </citation>
    <scope>NUCLEOTIDE SEQUENCE [LARGE SCALE GENOMIC DNA]</scope>
    <source>
        <strain evidence="2 3">Bolton</strain>
    </source>
</reference>
<dbReference type="OrthoDB" id="8704831at2759"/>